<evidence type="ECO:0000313" key="1">
    <source>
        <dbReference type="EMBL" id="OGI64154.1"/>
    </source>
</evidence>
<dbReference type="PROSITE" id="PS51257">
    <property type="entry name" value="PROKAR_LIPOPROTEIN"/>
    <property type="match status" value="1"/>
</dbReference>
<accession>A0A1F6V3Y4</accession>
<sequence>MIKKILLICVVLFVLLVAGCGLTPGKSAFVGKAISDRCVGAWCPTKSISGYESGKDVEWDYLPVEEQKPARGYVSGNKDAKWTYCPEKLSAGDECGRVECTATCPSTTKCATGNYNFEGKACLGVDGFSCSNNNFCATGYSCQNNICKLKLKSR</sequence>
<organism evidence="1 2">
    <name type="scientific">Candidatus Nomurabacteria bacterium RIFCSPHIGHO2_01_FULL_39_10</name>
    <dbReference type="NCBI Taxonomy" id="1801733"/>
    <lineage>
        <taxon>Bacteria</taxon>
        <taxon>Candidatus Nomuraibacteriota</taxon>
    </lineage>
</organism>
<proteinExistence type="predicted"/>
<name>A0A1F6V3Y4_9BACT</name>
<reference evidence="1 2" key="1">
    <citation type="journal article" date="2016" name="Nat. Commun.">
        <title>Thousands of microbial genomes shed light on interconnected biogeochemical processes in an aquifer system.</title>
        <authorList>
            <person name="Anantharaman K."/>
            <person name="Brown C.T."/>
            <person name="Hug L.A."/>
            <person name="Sharon I."/>
            <person name="Castelle C.J."/>
            <person name="Probst A.J."/>
            <person name="Thomas B.C."/>
            <person name="Singh A."/>
            <person name="Wilkins M.J."/>
            <person name="Karaoz U."/>
            <person name="Brodie E.L."/>
            <person name="Williams K.H."/>
            <person name="Hubbard S.S."/>
            <person name="Banfield J.F."/>
        </authorList>
    </citation>
    <scope>NUCLEOTIDE SEQUENCE [LARGE SCALE GENOMIC DNA]</scope>
</reference>
<dbReference type="EMBL" id="MFTJ01000057">
    <property type="protein sequence ID" value="OGI64154.1"/>
    <property type="molecule type" value="Genomic_DNA"/>
</dbReference>
<evidence type="ECO:0000313" key="2">
    <source>
        <dbReference type="Proteomes" id="UP000178700"/>
    </source>
</evidence>
<comment type="caution">
    <text evidence="1">The sequence shown here is derived from an EMBL/GenBank/DDBJ whole genome shotgun (WGS) entry which is preliminary data.</text>
</comment>
<gene>
    <name evidence="1" type="ORF">A2642_00300</name>
</gene>
<dbReference type="AlphaFoldDB" id="A0A1F6V3Y4"/>
<dbReference type="Proteomes" id="UP000178700">
    <property type="component" value="Unassembled WGS sequence"/>
</dbReference>
<protein>
    <submittedName>
        <fullName evidence="1">Uncharacterized protein</fullName>
    </submittedName>
</protein>